<comment type="similarity">
    <text evidence="4 8">Belongs to the glucosamine/galactosamine-6-phosphate isomerase family. 6-phosphogluconolactonase subfamily.</text>
</comment>
<evidence type="ECO:0000313" key="10">
    <source>
        <dbReference type="EMBL" id="CAI4030131.1"/>
    </source>
</evidence>
<dbReference type="PANTHER" id="PTHR11054:SF0">
    <property type="entry name" value="6-PHOSPHOGLUCONOLACTONASE"/>
    <property type="match status" value="1"/>
</dbReference>
<evidence type="ECO:0000256" key="7">
    <source>
        <dbReference type="ARBA" id="ARBA00022801"/>
    </source>
</evidence>
<evidence type="ECO:0000256" key="6">
    <source>
        <dbReference type="ARBA" id="ARBA00020337"/>
    </source>
</evidence>
<evidence type="ECO:0000256" key="2">
    <source>
        <dbReference type="ARBA" id="ARBA00002681"/>
    </source>
</evidence>
<dbReference type="InterPro" id="IPR039104">
    <property type="entry name" value="6PGL"/>
</dbReference>
<dbReference type="Gene3D" id="3.40.50.1360">
    <property type="match status" value="1"/>
</dbReference>
<name>A0AA86MW53_9BACT</name>
<keyword evidence="7 8" id="KW-0378">Hydrolase</keyword>
<evidence type="ECO:0000256" key="1">
    <source>
        <dbReference type="ARBA" id="ARBA00000832"/>
    </source>
</evidence>
<dbReference type="SUPFAM" id="SSF100950">
    <property type="entry name" value="NagB/RpiA/CoA transferase-like"/>
    <property type="match status" value="1"/>
</dbReference>
<sequence>MSLALSFFLATISASMPSPREIRVLDNESALAEAVAGFLASTIEETLRRKPRVRLVLSGGSTPRRLYRTLAQPEWAKRIDWTSVLLFFGDERCVPPDHPESNYAMAKEALIDPLQIAPQQVMRLRGEAEPEEAASHYEATIREAFAPDQTPFPRFDLIFLGLGDDGHTASLFPSSPALREQRRLVVPTSSPVGIPHRLTMTFPLLNAAVTVVFLVTGSSKASILRRVQEERDSAAPLPASRIRPANGRLIWYVDRAAASALPSA</sequence>
<protein>
    <recommendedName>
        <fullName evidence="6 8">6-phosphogluconolactonase</fullName>
        <shortName evidence="8">6PGL</shortName>
        <ecNumber evidence="5 8">3.1.1.31</ecNumber>
    </recommendedName>
</protein>
<feature type="domain" description="Glucosamine/galactosamine-6-phosphate isomerase" evidence="9">
    <location>
        <begin position="27"/>
        <end position="251"/>
    </location>
</feature>
<organism evidence="10 11">
    <name type="scientific">Nitrospira tepida</name>
    <dbReference type="NCBI Taxonomy" id="2973512"/>
    <lineage>
        <taxon>Bacteria</taxon>
        <taxon>Pseudomonadati</taxon>
        <taxon>Nitrospirota</taxon>
        <taxon>Nitrospiria</taxon>
        <taxon>Nitrospirales</taxon>
        <taxon>Nitrospiraceae</taxon>
        <taxon>Nitrospira</taxon>
    </lineage>
</organism>
<dbReference type="InterPro" id="IPR006148">
    <property type="entry name" value="Glc/Gal-6P_isomerase"/>
</dbReference>
<comment type="catalytic activity">
    <reaction evidence="1 8">
        <text>6-phospho-D-glucono-1,5-lactone + H2O = 6-phospho-D-gluconate + H(+)</text>
        <dbReference type="Rhea" id="RHEA:12556"/>
        <dbReference type="ChEBI" id="CHEBI:15377"/>
        <dbReference type="ChEBI" id="CHEBI:15378"/>
        <dbReference type="ChEBI" id="CHEBI:57955"/>
        <dbReference type="ChEBI" id="CHEBI:58759"/>
        <dbReference type="EC" id="3.1.1.31"/>
    </reaction>
</comment>
<keyword evidence="11" id="KW-1185">Reference proteome</keyword>
<dbReference type="Proteomes" id="UP001179121">
    <property type="component" value="Chromosome"/>
</dbReference>
<dbReference type="AlphaFoldDB" id="A0AA86MW53"/>
<comment type="function">
    <text evidence="2 8">Hydrolysis of 6-phosphogluconolactone to 6-phosphogluconate.</text>
</comment>
<evidence type="ECO:0000256" key="5">
    <source>
        <dbReference type="ARBA" id="ARBA00013198"/>
    </source>
</evidence>
<evidence type="ECO:0000256" key="4">
    <source>
        <dbReference type="ARBA" id="ARBA00010662"/>
    </source>
</evidence>
<evidence type="ECO:0000313" key="11">
    <source>
        <dbReference type="Proteomes" id="UP001179121"/>
    </source>
</evidence>
<dbReference type="EMBL" id="OX365700">
    <property type="protein sequence ID" value="CAI4030131.1"/>
    <property type="molecule type" value="Genomic_DNA"/>
</dbReference>
<dbReference type="Pfam" id="PF01182">
    <property type="entry name" value="Glucosamine_iso"/>
    <property type="match status" value="1"/>
</dbReference>
<accession>A0AA86MW53</accession>
<dbReference type="GO" id="GO:0005975">
    <property type="term" value="P:carbohydrate metabolic process"/>
    <property type="evidence" value="ECO:0007669"/>
    <property type="project" value="UniProtKB-UniRule"/>
</dbReference>
<gene>
    <name evidence="8" type="primary">pgl</name>
    <name evidence="10" type="ORF">DNFV4_00556</name>
</gene>
<evidence type="ECO:0000259" key="9">
    <source>
        <dbReference type="Pfam" id="PF01182"/>
    </source>
</evidence>
<dbReference type="KEGG" id="nti:DNFV4_00556"/>
<dbReference type="GO" id="GO:0006098">
    <property type="term" value="P:pentose-phosphate shunt"/>
    <property type="evidence" value="ECO:0007669"/>
    <property type="project" value="InterPro"/>
</dbReference>
<comment type="pathway">
    <text evidence="3 8">Carbohydrate degradation; pentose phosphate pathway; D-ribulose 5-phosphate from D-glucose 6-phosphate (oxidative stage): step 2/3.</text>
</comment>
<dbReference type="InterPro" id="IPR005900">
    <property type="entry name" value="6-phosphogluconolactonase_DevB"/>
</dbReference>
<dbReference type="GO" id="GO:0017057">
    <property type="term" value="F:6-phosphogluconolactonase activity"/>
    <property type="evidence" value="ECO:0007669"/>
    <property type="project" value="UniProtKB-UniRule"/>
</dbReference>
<dbReference type="InterPro" id="IPR037171">
    <property type="entry name" value="NagB/RpiA_transferase-like"/>
</dbReference>
<proteinExistence type="inferred from homology"/>
<dbReference type="FunFam" id="3.40.50.1360:FF:000005">
    <property type="entry name" value="6-phosphogluconolactonase"/>
    <property type="match status" value="1"/>
</dbReference>
<dbReference type="NCBIfam" id="TIGR01198">
    <property type="entry name" value="pgl"/>
    <property type="match status" value="1"/>
</dbReference>
<dbReference type="PANTHER" id="PTHR11054">
    <property type="entry name" value="6-PHOSPHOGLUCONOLACTONASE"/>
    <property type="match status" value="1"/>
</dbReference>
<reference evidence="10" key="1">
    <citation type="submission" date="2022-10" db="EMBL/GenBank/DDBJ databases">
        <authorList>
            <person name="Koch H."/>
        </authorList>
    </citation>
    <scope>NUCLEOTIDE SEQUENCE</scope>
    <source>
        <strain evidence="10">DNF</strain>
    </source>
</reference>
<evidence type="ECO:0000256" key="3">
    <source>
        <dbReference type="ARBA" id="ARBA00004961"/>
    </source>
</evidence>
<evidence type="ECO:0000256" key="8">
    <source>
        <dbReference type="RuleBase" id="RU365095"/>
    </source>
</evidence>
<dbReference type="CDD" id="cd01400">
    <property type="entry name" value="6PGL"/>
    <property type="match status" value="1"/>
</dbReference>
<dbReference type="EC" id="3.1.1.31" evidence="5 8"/>